<evidence type="ECO:0000313" key="2">
    <source>
        <dbReference type="Proteomes" id="UP000717515"/>
    </source>
</evidence>
<gene>
    <name evidence="1" type="ORF">KVV02_002587</name>
</gene>
<feature type="non-terminal residue" evidence="1">
    <location>
        <position position="1"/>
    </location>
</feature>
<dbReference type="EMBL" id="JAIFTL010000500">
    <property type="protein sequence ID" value="KAG9319306.1"/>
    <property type="molecule type" value="Genomic_DNA"/>
</dbReference>
<dbReference type="Proteomes" id="UP000717515">
    <property type="component" value="Unassembled WGS sequence"/>
</dbReference>
<reference evidence="1" key="1">
    <citation type="submission" date="2021-07" db="EMBL/GenBank/DDBJ databases">
        <title>Draft genome of Mortierella alpina, strain LL118, isolated from an aspen leaf litter sample.</title>
        <authorList>
            <person name="Yang S."/>
            <person name="Vinatzer B.A."/>
        </authorList>
    </citation>
    <scope>NUCLEOTIDE SEQUENCE</scope>
    <source>
        <strain evidence="1">LL118</strain>
    </source>
</reference>
<dbReference type="AlphaFoldDB" id="A0A9P7ZY21"/>
<sequence length="262" mass="28838">LGDAADTNELPKNVMAAFAQVRALVEQSKASGHGSDVARQTWLYDFIRERVLLCIHRTYRAEVVQALGLSAKMDDLYQLLLASLGDMAPGQFLSNLMVPNGPAQKIRGYRTSLQTVAPKLDGADYTYDAAKKYALTGTFRTNGLELQVLAFDTRVLKGFKPDATLAPGRTDPRMDNTRYLTEIRNVYKSPEEVEQDTRTPIAVFVNTSGSGLQSTTPTSTSINMPAPMVHPVLKNGVGAFIPQCRRLVFHYCERSGSSRGMM</sequence>
<evidence type="ECO:0000313" key="1">
    <source>
        <dbReference type="EMBL" id="KAG9319306.1"/>
    </source>
</evidence>
<accession>A0A9P7ZY21</accession>
<name>A0A9P7ZY21_MORAP</name>
<organism evidence="1 2">
    <name type="scientific">Mortierella alpina</name>
    <name type="common">Oleaginous fungus</name>
    <name type="synonym">Mortierella renispora</name>
    <dbReference type="NCBI Taxonomy" id="64518"/>
    <lineage>
        <taxon>Eukaryota</taxon>
        <taxon>Fungi</taxon>
        <taxon>Fungi incertae sedis</taxon>
        <taxon>Mucoromycota</taxon>
        <taxon>Mortierellomycotina</taxon>
        <taxon>Mortierellomycetes</taxon>
        <taxon>Mortierellales</taxon>
        <taxon>Mortierellaceae</taxon>
        <taxon>Mortierella</taxon>
    </lineage>
</organism>
<proteinExistence type="predicted"/>
<comment type="caution">
    <text evidence="1">The sequence shown here is derived from an EMBL/GenBank/DDBJ whole genome shotgun (WGS) entry which is preliminary data.</text>
</comment>
<protein>
    <submittedName>
        <fullName evidence="1">Uncharacterized protein</fullName>
    </submittedName>
</protein>
<dbReference type="Gene3D" id="3.40.30.10">
    <property type="entry name" value="Glutaredoxin"/>
    <property type="match status" value="1"/>
</dbReference>